<gene>
    <name evidence="2" type="ORF">BDV26DRAFT_289235</name>
</gene>
<keyword evidence="1" id="KW-0732">Signal</keyword>
<dbReference type="Proteomes" id="UP000326198">
    <property type="component" value="Unassembled WGS sequence"/>
</dbReference>
<keyword evidence="3" id="KW-1185">Reference proteome</keyword>
<proteinExistence type="predicted"/>
<evidence type="ECO:0000313" key="3">
    <source>
        <dbReference type="Proteomes" id="UP000326198"/>
    </source>
</evidence>
<dbReference type="AlphaFoldDB" id="A0A5N7BIK6"/>
<feature type="signal peptide" evidence="1">
    <location>
        <begin position="1"/>
        <end position="20"/>
    </location>
</feature>
<protein>
    <submittedName>
        <fullName evidence="2">Uncharacterized protein</fullName>
    </submittedName>
</protein>
<evidence type="ECO:0000256" key="1">
    <source>
        <dbReference type="SAM" id="SignalP"/>
    </source>
</evidence>
<dbReference type="EMBL" id="ML736169">
    <property type="protein sequence ID" value="KAE8381594.1"/>
    <property type="molecule type" value="Genomic_DNA"/>
</dbReference>
<evidence type="ECO:0000313" key="2">
    <source>
        <dbReference type="EMBL" id="KAE8381594.1"/>
    </source>
</evidence>
<sequence length="178" mass="20087">MLFPKTILCFLAASATHCYAKAAFASTTAGLDTVQSHIEELDALRTQIDSFNGGVTELWALHSAGYRVLSGAGESRSMVEPMQNFTAEDENIGRDHLIRFIRSYTLLLHSVSKKTYIIKNIPYGPEYMRQIVDKARQEKDKWEEVLASKASPESYQIFIPDFEKGEMEYNNVQKALLA</sequence>
<reference evidence="2 3" key="1">
    <citation type="submission" date="2019-04" db="EMBL/GenBank/DDBJ databases">
        <title>Friends and foes A comparative genomics studyof 23 Aspergillus species from section Flavi.</title>
        <authorList>
            <consortium name="DOE Joint Genome Institute"/>
            <person name="Kjaerbolling I."/>
            <person name="Vesth T."/>
            <person name="Frisvad J.C."/>
            <person name="Nybo J.L."/>
            <person name="Theobald S."/>
            <person name="Kildgaard S."/>
            <person name="Isbrandt T."/>
            <person name="Kuo A."/>
            <person name="Sato A."/>
            <person name="Lyhne E.K."/>
            <person name="Kogle M.E."/>
            <person name="Wiebenga A."/>
            <person name="Kun R.S."/>
            <person name="Lubbers R.J."/>
            <person name="Makela M.R."/>
            <person name="Barry K."/>
            <person name="Chovatia M."/>
            <person name="Clum A."/>
            <person name="Daum C."/>
            <person name="Haridas S."/>
            <person name="He G."/>
            <person name="LaButti K."/>
            <person name="Lipzen A."/>
            <person name="Mondo S."/>
            <person name="Riley R."/>
            <person name="Salamov A."/>
            <person name="Simmons B.A."/>
            <person name="Magnuson J.K."/>
            <person name="Henrissat B."/>
            <person name="Mortensen U.H."/>
            <person name="Larsen T.O."/>
            <person name="Devries R.P."/>
            <person name="Grigoriev I.V."/>
            <person name="Machida M."/>
            <person name="Baker S.E."/>
            <person name="Andersen M.R."/>
        </authorList>
    </citation>
    <scope>NUCLEOTIDE SEQUENCE [LARGE SCALE GENOMIC DNA]</scope>
    <source>
        <strain evidence="2 3">IBT 29228</strain>
    </source>
</reference>
<accession>A0A5N7BIK6</accession>
<name>A0A5N7BIK6_9EURO</name>
<organism evidence="2 3">
    <name type="scientific">Aspergillus bertholletiae</name>
    <dbReference type="NCBI Taxonomy" id="1226010"/>
    <lineage>
        <taxon>Eukaryota</taxon>
        <taxon>Fungi</taxon>
        <taxon>Dikarya</taxon>
        <taxon>Ascomycota</taxon>
        <taxon>Pezizomycotina</taxon>
        <taxon>Eurotiomycetes</taxon>
        <taxon>Eurotiomycetidae</taxon>
        <taxon>Eurotiales</taxon>
        <taxon>Aspergillaceae</taxon>
        <taxon>Aspergillus</taxon>
        <taxon>Aspergillus subgen. Circumdati</taxon>
    </lineage>
</organism>
<feature type="chain" id="PRO_5024912999" evidence="1">
    <location>
        <begin position="21"/>
        <end position="178"/>
    </location>
</feature>
<dbReference type="OrthoDB" id="4172134at2759"/>